<evidence type="ECO:0000313" key="1">
    <source>
        <dbReference type="EMBL" id="QCC84612.1"/>
    </source>
</evidence>
<dbReference type="EMBL" id="CP036295">
    <property type="protein sequence ID" value="QCC84612.1"/>
    <property type="molecule type" value="Genomic_DNA"/>
</dbReference>
<dbReference type="RefSeq" id="WP_136398848.1">
    <property type="nucleotide sequence ID" value="NZ_CP036295.1"/>
</dbReference>
<sequence>MVAGLMCGTVYNADLGRMAIPVLIFHNEQDACKVSPYSGVRGLQSALKNAPRKDIVSISHGDGIGDACQGMSAHGYLGVEGQAVAAIAKWIFTNVPQSAK</sequence>
<dbReference type="Proteomes" id="UP000297065">
    <property type="component" value="Chromosome"/>
</dbReference>
<gene>
    <name evidence="1" type="ORF">DDIC_01690</name>
</gene>
<organism evidence="1 2">
    <name type="scientific">Desulfovibrio desulfuricans</name>
    <dbReference type="NCBI Taxonomy" id="876"/>
    <lineage>
        <taxon>Bacteria</taxon>
        <taxon>Pseudomonadati</taxon>
        <taxon>Thermodesulfobacteriota</taxon>
        <taxon>Desulfovibrionia</taxon>
        <taxon>Desulfovibrionales</taxon>
        <taxon>Desulfovibrionaceae</taxon>
        <taxon>Desulfovibrio</taxon>
    </lineage>
</organism>
<evidence type="ECO:0000313" key="2">
    <source>
        <dbReference type="Proteomes" id="UP000297065"/>
    </source>
</evidence>
<dbReference type="OrthoDB" id="7257695at2"/>
<reference evidence="1 2" key="1">
    <citation type="submission" date="2019-02" db="EMBL/GenBank/DDBJ databases">
        <title>Complete Genome Sequence of Desulfovibrio desulfuricans IC1, a Sulfonate Utilizing Anaerobe.</title>
        <authorList>
            <person name="Day L.A."/>
            <person name="De Leon K.B."/>
            <person name="Wall J.D."/>
        </authorList>
    </citation>
    <scope>NUCLEOTIDE SEQUENCE [LARGE SCALE GENOMIC DNA]</scope>
    <source>
        <strain evidence="1 2">IC1</strain>
    </source>
</reference>
<proteinExistence type="predicted"/>
<protein>
    <submittedName>
        <fullName evidence="1">Uncharacterized protein</fullName>
    </submittedName>
</protein>
<dbReference type="AlphaFoldDB" id="A0A4P7UM97"/>
<name>A0A4P7UM97_DESDE</name>
<accession>A0A4P7UM97</accession>